<dbReference type="Gene3D" id="2.30.110.10">
    <property type="entry name" value="Electron Transport, Fmn-binding Protein, Chain A"/>
    <property type="match status" value="1"/>
</dbReference>
<dbReference type="RefSeq" id="WP_382368994.1">
    <property type="nucleotide sequence ID" value="NZ_JBHRZI010000005.1"/>
</dbReference>
<dbReference type="PANTHER" id="PTHR34818">
    <property type="entry name" value="PROTEIN BLI-3"/>
    <property type="match status" value="1"/>
</dbReference>
<dbReference type="Proteomes" id="UP001595690">
    <property type="component" value="Unassembled WGS sequence"/>
</dbReference>
<dbReference type="PANTHER" id="PTHR34818:SF1">
    <property type="entry name" value="PROTEIN BLI-3"/>
    <property type="match status" value="1"/>
</dbReference>
<evidence type="ECO:0000313" key="3">
    <source>
        <dbReference type="Proteomes" id="UP001595690"/>
    </source>
</evidence>
<dbReference type="Pfam" id="PF01243">
    <property type="entry name" value="PNPOx_N"/>
    <property type="match status" value="1"/>
</dbReference>
<protein>
    <submittedName>
        <fullName evidence="2">Pyridoxamine 5'-phosphate oxidase family protein</fullName>
    </submittedName>
</protein>
<name>A0ABV8BLF7_9PSEU</name>
<evidence type="ECO:0000313" key="2">
    <source>
        <dbReference type="EMBL" id="MFC3890690.1"/>
    </source>
</evidence>
<dbReference type="InterPro" id="IPR011576">
    <property type="entry name" value="Pyridox_Oxase_N"/>
</dbReference>
<accession>A0ABV8BLF7</accession>
<comment type="caution">
    <text evidence="2">The sequence shown here is derived from an EMBL/GenBank/DDBJ whole genome shotgun (WGS) entry which is preliminary data.</text>
</comment>
<gene>
    <name evidence="2" type="ORF">ACFOWZ_04340</name>
</gene>
<dbReference type="EMBL" id="JBHRZI010000005">
    <property type="protein sequence ID" value="MFC3890690.1"/>
    <property type="molecule type" value="Genomic_DNA"/>
</dbReference>
<reference evidence="3" key="1">
    <citation type="journal article" date="2019" name="Int. J. Syst. Evol. Microbiol.">
        <title>The Global Catalogue of Microorganisms (GCM) 10K type strain sequencing project: providing services to taxonomists for standard genome sequencing and annotation.</title>
        <authorList>
            <consortium name="The Broad Institute Genomics Platform"/>
            <consortium name="The Broad Institute Genome Sequencing Center for Infectious Disease"/>
            <person name="Wu L."/>
            <person name="Ma J."/>
        </authorList>
    </citation>
    <scope>NUCLEOTIDE SEQUENCE [LARGE SCALE GENOMIC DNA]</scope>
    <source>
        <strain evidence="3">CGMCC 4.7405</strain>
    </source>
</reference>
<dbReference type="SUPFAM" id="SSF50475">
    <property type="entry name" value="FMN-binding split barrel"/>
    <property type="match status" value="1"/>
</dbReference>
<feature type="domain" description="Pyridoxamine 5'-phosphate oxidase N-terminal" evidence="1">
    <location>
        <begin position="11"/>
        <end position="145"/>
    </location>
</feature>
<keyword evidence="3" id="KW-1185">Reference proteome</keyword>
<evidence type="ECO:0000259" key="1">
    <source>
        <dbReference type="Pfam" id="PF01243"/>
    </source>
</evidence>
<organism evidence="2 3">
    <name type="scientific">Lentzea rhizosphaerae</name>
    <dbReference type="NCBI Taxonomy" id="2041025"/>
    <lineage>
        <taxon>Bacteria</taxon>
        <taxon>Bacillati</taxon>
        <taxon>Actinomycetota</taxon>
        <taxon>Actinomycetes</taxon>
        <taxon>Pseudonocardiales</taxon>
        <taxon>Pseudonocardiaceae</taxon>
        <taxon>Lentzea</taxon>
    </lineage>
</organism>
<sequence length="160" mass="18593">MLTVSSFADIEEKFFEYVADIKYCTMITVDKRNRPRARVLLPIWEVVDGRPVGWLAAYKTPVKVAHLARNPHATFSYWSPRQNVVHVDTVSLWVDDPEIKRDVWALYRKGSPFPVGYDPITYWKGGPEDPEYHVLRMEPYRVQVVRGTDLQSRIWLGEGA</sequence>
<proteinExistence type="predicted"/>
<dbReference type="InterPro" id="IPR052917">
    <property type="entry name" value="Stress-Dev_Protein"/>
</dbReference>
<dbReference type="InterPro" id="IPR012349">
    <property type="entry name" value="Split_barrel_FMN-bd"/>
</dbReference>